<dbReference type="InterPro" id="IPR050570">
    <property type="entry name" value="Cell_wall_metabolism_enzyme"/>
</dbReference>
<dbReference type="PANTHER" id="PTHR21666">
    <property type="entry name" value="PEPTIDASE-RELATED"/>
    <property type="match status" value="1"/>
</dbReference>
<dbReference type="PANTHER" id="PTHR21666:SF270">
    <property type="entry name" value="MUREIN HYDROLASE ACTIVATOR ENVC"/>
    <property type="match status" value="1"/>
</dbReference>
<dbReference type="RefSeq" id="WP_232177112.1">
    <property type="nucleotide sequence ID" value="NZ_JAJPWV010000002.1"/>
</dbReference>
<feature type="domain" description="M23ase beta-sheet core" evidence="1">
    <location>
        <begin position="127"/>
        <end position="211"/>
    </location>
</feature>
<dbReference type="Gene3D" id="2.70.70.10">
    <property type="entry name" value="Glucose Permease (Domain IIA)"/>
    <property type="match status" value="1"/>
</dbReference>
<evidence type="ECO:0000259" key="1">
    <source>
        <dbReference type="Pfam" id="PF01551"/>
    </source>
</evidence>
<evidence type="ECO:0000313" key="3">
    <source>
        <dbReference type="Proteomes" id="UP001199919"/>
    </source>
</evidence>
<name>A0ABS8U4I3_9SPHI</name>
<sequence>MLKTLLLALAVTLGFLQTDRQSICNKINTLNTKVLNGTIDRKAALAQFGVLIKQLNAVPVAGKHAQWVFPLKGYRANAIGGVNGNGYISKGYNYLDGNKHKAHPAHDIFITDRDQNDLDDRTNKLIDVLSVDDGVVIACSNVWDAGSNLRGGKYIWVYHPRYNYVTYYAHNRQLFVKPGDEVKQGQKIAEVGRTGFSAYKKRSPTHLHFSAFSLADNIPVPFNPYNKLVNAAHL</sequence>
<evidence type="ECO:0000313" key="2">
    <source>
        <dbReference type="EMBL" id="MCD8740724.1"/>
    </source>
</evidence>
<dbReference type="Proteomes" id="UP001199919">
    <property type="component" value="Unassembled WGS sequence"/>
</dbReference>
<proteinExistence type="predicted"/>
<dbReference type="Pfam" id="PF01551">
    <property type="entry name" value="Peptidase_M23"/>
    <property type="match status" value="1"/>
</dbReference>
<dbReference type="CDD" id="cd12797">
    <property type="entry name" value="M23_peptidase"/>
    <property type="match status" value="1"/>
</dbReference>
<accession>A0ABS8U4I3</accession>
<dbReference type="InterPro" id="IPR011055">
    <property type="entry name" value="Dup_hybrid_motif"/>
</dbReference>
<reference evidence="2 3" key="1">
    <citation type="submission" date="2021-12" db="EMBL/GenBank/DDBJ databases">
        <title>Mucilaginibacter roseus genome.</title>
        <authorList>
            <person name="Ferreira J.R."/>
            <person name="Newman J.D."/>
        </authorList>
    </citation>
    <scope>NUCLEOTIDE SEQUENCE [LARGE SCALE GENOMIC DNA]</scope>
    <source>
        <strain evidence="2 3">LMG 28454</strain>
    </source>
</reference>
<comment type="caution">
    <text evidence="2">The sequence shown here is derived from an EMBL/GenBank/DDBJ whole genome shotgun (WGS) entry which is preliminary data.</text>
</comment>
<gene>
    <name evidence="2" type="ORF">LT679_08950</name>
</gene>
<protein>
    <submittedName>
        <fullName evidence="2">M23 family metallopeptidase</fullName>
    </submittedName>
</protein>
<organism evidence="2 3">
    <name type="scientific">Mucilaginibacter roseus</name>
    <dbReference type="NCBI Taxonomy" id="1528868"/>
    <lineage>
        <taxon>Bacteria</taxon>
        <taxon>Pseudomonadati</taxon>
        <taxon>Bacteroidota</taxon>
        <taxon>Sphingobacteriia</taxon>
        <taxon>Sphingobacteriales</taxon>
        <taxon>Sphingobacteriaceae</taxon>
        <taxon>Mucilaginibacter</taxon>
    </lineage>
</organism>
<dbReference type="InterPro" id="IPR016047">
    <property type="entry name" value="M23ase_b-sheet_dom"/>
</dbReference>
<keyword evidence="3" id="KW-1185">Reference proteome</keyword>
<dbReference type="EMBL" id="JAJPWV010000002">
    <property type="protein sequence ID" value="MCD8740724.1"/>
    <property type="molecule type" value="Genomic_DNA"/>
</dbReference>
<dbReference type="SUPFAM" id="SSF51261">
    <property type="entry name" value="Duplicated hybrid motif"/>
    <property type="match status" value="1"/>
</dbReference>